<feature type="transmembrane region" description="Helical" evidence="1">
    <location>
        <begin position="44"/>
        <end position="66"/>
    </location>
</feature>
<dbReference type="KEGG" id="cprt:FIC82_004325"/>
<keyword evidence="3" id="KW-1185">Reference proteome</keyword>
<evidence type="ECO:0000313" key="3">
    <source>
        <dbReference type="Proteomes" id="UP000451354"/>
    </source>
</evidence>
<evidence type="ECO:0000256" key="1">
    <source>
        <dbReference type="SAM" id="Phobius"/>
    </source>
</evidence>
<name>A0A6M5UBR5_9MICO</name>
<dbReference type="OrthoDB" id="9964792at2"/>
<accession>A0A6M5UBR5</accession>
<proteinExistence type="predicted"/>
<sequence>MSTEDEYGSRLRGLAGTAVPGAPVSGEQALGIVRRAGHRRRARNAVTGAGLAAALVVGGTVGVPALRDADQVPALTAAASSAPAAPDLTPIEGVQLMDPGARTYERADGRTVVDTGLGSWADGERFLLAVAPGTGGSAGRIDVYSGDDVALASLVDAPAAPAPVWTVPETGSAVLVSPDEGRALVLGSMQRLGEPDLSLLLQEPFATAGDVREWTVPVLLSRVETGAEFTHADVTFAGSSLWALTLDVASGTVPELYGVLSSDGDGNGGVGGACFAAECVATWDGSGPATAGPERLTVTPATLDLPGQEEALAAMARATDPDQPFALPGELCLEGREAWEREAGIRTTARDRAALCVVDRLTVGFEQHGMTITL</sequence>
<protein>
    <submittedName>
        <fullName evidence="2">Uncharacterized protein</fullName>
    </submittedName>
</protein>
<keyword evidence="1" id="KW-1133">Transmembrane helix</keyword>
<gene>
    <name evidence="2" type="ORF">FIC82_004325</name>
</gene>
<organism evidence="2 3">
    <name type="scientific">Cellulosimicrobium protaetiae</name>
    <dbReference type="NCBI Taxonomy" id="2587808"/>
    <lineage>
        <taxon>Bacteria</taxon>
        <taxon>Bacillati</taxon>
        <taxon>Actinomycetota</taxon>
        <taxon>Actinomycetes</taxon>
        <taxon>Micrococcales</taxon>
        <taxon>Promicromonosporaceae</taxon>
        <taxon>Cellulosimicrobium</taxon>
    </lineage>
</organism>
<evidence type="ECO:0000313" key="2">
    <source>
        <dbReference type="EMBL" id="QJW35544.1"/>
    </source>
</evidence>
<dbReference type="Proteomes" id="UP000451354">
    <property type="component" value="Chromosome"/>
</dbReference>
<dbReference type="AlphaFoldDB" id="A0A6M5UBR5"/>
<keyword evidence="1" id="KW-0472">Membrane</keyword>
<dbReference type="RefSeq" id="WP_154797702.1">
    <property type="nucleotide sequence ID" value="NZ_CP052757.1"/>
</dbReference>
<dbReference type="EMBL" id="CP052757">
    <property type="protein sequence ID" value="QJW35544.1"/>
    <property type="molecule type" value="Genomic_DNA"/>
</dbReference>
<keyword evidence="1" id="KW-0812">Transmembrane</keyword>
<reference evidence="2 3" key="1">
    <citation type="journal article" date="2022" name="Int. J. Syst. Evol. Microbiol.">
        <title>Cellulosimicrobium protaetiae sp. nov., isolated from the gut of the larva of Protaetia brevitarsis seulensis.</title>
        <authorList>
            <person name="Le Han H."/>
            <person name="Nguyen T.T.H."/>
            <person name="Li Z."/>
            <person name="Shin N.R."/>
            <person name="Kim S.G."/>
        </authorList>
    </citation>
    <scope>NUCLEOTIDE SEQUENCE [LARGE SCALE GENOMIC DNA]</scope>
    <source>
        <strain evidence="2 3">BI34</strain>
    </source>
</reference>